<evidence type="ECO:0000256" key="5">
    <source>
        <dbReference type="SAM" id="Phobius"/>
    </source>
</evidence>
<keyword evidence="4 5" id="KW-0472">Membrane</keyword>
<protein>
    <recommendedName>
        <fullName evidence="8">DUF1656 domain-containing protein</fullName>
    </recommendedName>
</protein>
<accession>A0A1M7R136</accession>
<gene>
    <name evidence="6" type="ORF">SAMN05192549_10989</name>
</gene>
<reference evidence="7" key="1">
    <citation type="submission" date="2016-11" db="EMBL/GenBank/DDBJ databases">
        <authorList>
            <person name="Varghese N."/>
            <person name="Submissions S."/>
        </authorList>
    </citation>
    <scope>NUCLEOTIDE SEQUENCE [LARGE SCALE GENOMIC DNA]</scope>
    <source>
        <strain evidence="7">Sac-22</strain>
    </source>
</reference>
<keyword evidence="3 5" id="KW-1133">Transmembrane helix</keyword>
<keyword evidence="1" id="KW-1003">Cell membrane</keyword>
<evidence type="ECO:0000313" key="6">
    <source>
        <dbReference type="EMBL" id="SHN38267.1"/>
    </source>
</evidence>
<keyword evidence="7" id="KW-1185">Reference proteome</keyword>
<evidence type="ECO:0000256" key="2">
    <source>
        <dbReference type="ARBA" id="ARBA00022692"/>
    </source>
</evidence>
<dbReference type="Proteomes" id="UP000184339">
    <property type="component" value="Unassembled WGS sequence"/>
</dbReference>
<evidence type="ECO:0000256" key="3">
    <source>
        <dbReference type="ARBA" id="ARBA00022989"/>
    </source>
</evidence>
<evidence type="ECO:0000313" key="7">
    <source>
        <dbReference type="Proteomes" id="UP000184339"/>
    </source>
</evidence>
<name>A0A1M7R136_9BURK</name>
<evidence type="ECO:0008006" key="8">
    <source>
        <dbReference type="Google" id="ProtNLM"/>
    </source>
</evidence>
<feature type="transmembrane region" description="Helical" evidence="5">
    <location>
        <begin position="7"/>
        <end position="27"/>
    </location>
</feature>
<dbReference type="STRING" id="551987.SAMN05192549_10989"/>
<organism evidence="6 7">
    <name type="scientific">Duganella sacchari</name>
    <dbReference type="NCBI Taxonomy" id="551987"/>
    <lineage>
        <taxon>Bacteria</taxon>
        <taxon>Pseudomonadati</taxon>
        <taxon>Pseudomonadota</taxon>
        <taxon>Betaproteobacteria</taxon>
        <taxon>Burkholderiales</taxon>
        <taxon>Oxalobacteraceae</taxon>
        <taxon>Telluria group</taxon>
        <taxon>Duganella</taxon>
    </lineage>
</organism>
<dbReference type="AlphaFoldDB" id="A0A1M7R136"/>
<evidence type="ECO:0000256" key="1">
    <source>
        <dbReference type="ARBA" id="ARBA00022475"/>
    </source>
</evidence>
<proteinExistence type="predicted"/>
<dbReference type="OrthoDB" id="6080293at2"/>
<sequence length="66" mass="7468">MPRELDFFGVLLPGVLPVFLVAVLLQLVLDAALSYIGVYRRSWHPALVRLCMFVCIFSALLVTLYK</sequence>
<dbReference type="RefSeq" id="WP_072787164.1">
    <property type="nucleotide sequence ID" value="NZ_FRCX01000009.1"/>
</dbReference>
<dbReference type="InterPro" id="IPR012451">
    <property type="entry name" value="DUF1656"/>
</dbReference>
<evidence type="ECO:0000256" key="4">
    <source>
        <dbReference type="ARBA" id="ARBA00023136"/>
    </source>
</evidence>
<dbReference type="EMBL" id="FRCX01000009">
    <property type="protein sequence ID" value="SHN38267.1"/>
    <property type="molecule type" value="Genomic_DNA"/>
</dbReference>
<feature type="transmembrane region" description="Helical" evidence="5">
    <location>
        <begin position="47"/>
        <end position="65"/>
    </location>
</feature>
<dbReference type="Pfam" id="PF07869">
    <property type="entry name" value="DUF1656"/>
    <property type="match status" value="1"/>
</dbReference>
<keyword evidence="2 5" id="KW-0812">Transmembrane</keyword>